<comment type="caution">
    <text evidence="1">The sequence shown here is derived from an EMBL/GenBank/DDBJ whole genome shotgun (WGS) entry which is preliminary data.</text>
</comment>
<dbReference type="SUPFAM" id="SSF52467">
    <property type="entry name" value="DHS-like NAD/FAD-binding domain"/>
    <property type="match status" value="1"/>
</dbReference>
<sequence length="79" mass="8884">MVMFDETHPRGKEIARIANRDALSSPDLLLVLGTSLTIEGTKQLLQLFAPQVRERGGKVIYVNRSKPPSDCSKLIDYWV</sequence>
<gene>
    <name evidence="1" type="ORF">B0T17DRAFT_527216</name>
</gene>
<evidence type="ECO:0000313" key="1">
    <source>
        <dbReference type="EMBL" id="KAK0629993.1"/>
    </source>
</evidence>
<accession>A0AA40CA98</accession>
<proteinExistence type="predicted"/>
<dbReference type="Gene3D" id="3.40.50.1220">
    <property type="entry name" value="TPP-binding domain"/>
    <property type="match status" value="1"/>
</dbReference>
<protein>
    <recommendedName>
        <fullName evidence="3">Deacetylase sirtuin-type domain-containing protein</fullName>
    </recommendedName>
</protein>
<reference evidence="1" key="1">
    <citation type="submission" date="2023-06" db="EMBL/GenBank/DDBJ databases">
        <title>Genome-scale phylogeny and comparative genomics of the fungal order Sordariales.</title>
        <authorList>
            <consortium name="Lawrence Berkeley National Laboratory"/>
            <person name="Hensen N."/>
            <person name="Bonometti L."/>
            <person name="Westerberg I."/>
            <person name="Brannstrom I.O."/>
            <person name="Guillou S."/>
            <person name="Cros-Aarteil S."/>
            <person name="Calhoun S."/>
            <person name="Haridas S."/>
            <person name="Kuo A."/>
            <person name="Mondo S."/>
            <person name="Pangilinan J."/>
            <person name="Riley R."/>
            <person name="LaButti K."/>
            <person name="Andreopoulos B."/>
            <person name="Lipzen A."/>
            <person name="Chen C."/>
            <person name="Yanf M."/>
            <person name="Daum C."/>
            <person name="Ng V."/>
            <person name="Clum A."/>
            <person name="Steindorff A."/>
            <person name="Ohm R."/>
            <person name="Martin F."/>
            <person name="Silar P."/>
            <person name="Natvig D."/>
            <person name="Lalanne C."/>
            <person name="Gautier V."/>
            <person name="Ament-velasquez S.L."/>
            <person name="Kruys A."/>
            <person name="Hutchinson M.I."/>
            <person name="Powell A.J."/>
            <person name="Barry K."/>
            <person name="Miller A.N."/>
            <person name="Grigoriev I.V."/>
            <person name="Debuchy R."/>
            <person name="Gladieux P."/>
            <person name="Thoren M.H."/>
            <person name="Johannesson H."/>
        </authorList>
    </citation>
    <scope>NUCLEOTIDE SEQUENCE</scope>
    <source>
        <strain evidence="1">SMH3391-2</strain>
    </source>
</reference>
<dbReference type="EMBL" id="JAULSR010000002">
    <property type="protein sequence ID" value="KAK0629993.1"/>
    <property type="molecule type" value="Genomic_DNA"/>
</dbReference>
<dbReference type="AlphaFoldDB" id="A0AA40CA98"/>
<dbReference type="Proteomes" id="UP001174934">
    <property type="component" value="Unassembled WGS sequence"/>
</dbReference>
<keyword evidence="2" id="KW-1185">Reference proteome</keyword>
<name>A0AA40CA98_9PEZI</name>
<organism evidence="1 2">
    <name type="scientific">Bombardia bombarda</name>
    <dbReference type="NCBI Taxonomy" id="252184"/>
    <lineage>
        <taxon>Eukaryota</taxon>
        <taxon>Fungi</taxon>
        <taxon>Dikarya</taxon>
        <taxon>Ascomycota</taxon>
        <taxon>Pezizomycotina</taxon>
        <taxon>Sordariomycetes</taxon>
        <taxon>Sordariomycetidae</taxon>
        <taxon>Sordariales</taxon>
        <taxon>Lasiosphaeriaceae</taxon>
        <taxon>Bombardia</taxon>
    </lineage>
</organism>
<evidence type="ECO:0008006" key="3">
    <source>
        <dbReference type="Google" id="ProtNLM"/>
    </source>
</evidence>
<evidence type="ECO:0000313" key="2">
    <source>
        <dbReference type="Proteomes" id="UP001174934"/>
    </source>
</evidence>
<dbReference type="InterPro" id="IPR029035">
    <property type="entry name" value="DHS-like_NAD/FAD-binding_dom"/>
</dbReference>